<dbReference type="EMBL" id="PDEB01000004">
    <property type="protein sequence ID" value="PEH46220.1"/>
    <property type="molecule type" value="Genomic_DNA"/>
</dbReference>
<organism evidence="1 3">
    <name type="scientific">Enterococcus durans</name>
    <dbReference type="NCBI Taxonomy" id="53345"/>
    <lineage>
        <taxon>Bacteria</taxon>
        <taxon>Bacillati</taxon>
        <taxon>Bacillota</taxon>
        <taxon>Bacilli</taxon>
        <taxon>Lactobacillales</taxon>
        <taxon>Enterococcaceae</taxon>
        <taxon>Enterococcus</taxon>
    </lineage>
</organism>
<dbReference type="Proteomes" id="UP000220669">
    <property type="component" value="Unassembled WGS sequence"/>
</dbReference>
<protein>
    <submittedName>
        <fullName evidence="2">Predicted membrane protein</fullName>
    </submittedName>
</protein>
<reference evidence="1 3" key="1">
    <citation type="submission" date="2017-09" db="EMBL/GenBank/DDBJ databases">
        <title>FDA dAtabase for Regulatory Grade micrObial Sequences (FDA-ARGOS): Supporting development and validation of Infectious Disease Dx tests.</title>
        <authorList>
            <person name="Minogue T."/>
            <person name="Wolcott M."/>
            <person name="Wasieloski L."/>
            <person name="Aguilar W."/>
            <person name="Moore D."/>
            <person name="Tallon L.J."/>
            <person name="Sadzewicz L."/>
            <person name="Ott S."/>
            <person name="Zhao X."/>
            <person name="Nagaraj S."/>
            <person name="Vavikolanu K."/>
            <person name="Aluvathingal J."/>
            <person name="Nadendla S."/>
            <person name="Sichtig H."/>
        </authorList>
    </citation>
    <scope>NUCLEOTIDE SEQUENCE [LARGE SCALE GENOMIC DNA]</scope>
    <source>
        <strain evidence="1 3">FDAARGOS_396</strain>
    </source>
</reference>
<dbReference type="Pfam" id="PF06133">
    <property type="entry name" value="Com_YlbF"/>
    <property type="match status" value="1"/>
</dbReference>
<dbReference type="InterPro" id="IPR010368">
    <property type="entry name" value="Com_YlbF"/>
</dbReference>
<evidence type="ECO:0000313" key="2">
    <source>
        <dbReference type="EMBL" id="STP28964.1"/>
    </source>
</evidence>
<dbReference type="InterPro" id="IPR023378">
    <property type="entry name" value="YheA/YmcA-like_dom_sf"/>
</dbReference>
<dbReference type="Gene3D" id="1.20.1500.10">
    <property type="entry name" value="YheA/YmcA-like"/>
    <property type="match status" value="1"/>
</dbReference>
<dbReference type="PANTHER" id="PTHR38448">
    <property type="entry name" value="REGULATORY PROTEIN YLBF-RELATED"/>
    <property type="match status" value="1"/>
</dbReference>
<evidence type="ECO:0000313" key="1">
    <source>
        <dbReference type="EMBL" id="PEH46220.1"/>
    </source>
</evidence>
<dbReference type="KEGG" id="edu:LIU_00640"/>
<dbReference type="RefSeq" id="WP_005875266.1">
    <property type="nucleotide sequence ID" value="NZ_CABGIQ010000015.1"/>
</dbReference>
<dbReference type="PIRSF" id="PIRSF021287">
    <property type="entry name" value="Biofilm_formation_YmcA"/>
    <property type="match status" value="1"/>
</dbReference>
<evidence type="ECO:0000313" key="4">
    <source>
        <dbReference type="Proteomes" id="UP000254070"/>
    </source>
</evidence>
<sequence>MPKEANIQKEADKLMEQLSLNEVIIRYKELEMKVQENHYLTQLTEEIQKAQKEAVNFAHYGKKEAEKEAIARANELTETMDQHPLVLAYRHQLVEANDLLQHLTKMIQEEINEWIEEEEHASKN</sequence>
<accession>A0A2A7SSH0</accession>
<evidence type="ECO:0000313" key="3">
    <source>
        <dbReference type="Proteomes" id="UP000220669"/>
    </source>
</evidence>
<dbReference type="OrthoDB" id="2167788at2"/>
<dbReference type="SUPFAM" id="SSF158622">
    <property type="entry name" value="YheA/YmcA-like"/>
    <property type="match status" value="1"/>
</dbReference>
<dbReference type="GeneID" id="56742848"/>
<dbReference type="InterPro" id="IPR016783">
    <property type="entry name" value="Biofilm_formation_YmcA"/>
</dbReference>
<dbReference type="InterPro" id="IPR052767">
    <property type="entry name" value="Bact_com_dev_regulator"/>
</dbReference>
<proteinExistence type="predicted"/>
<gene>
    <name evidence="2" type="primary">ymcA</name>
    <name evidence="1" type="ORF">CRM96_15065</name>
    <name evidence="2" type="ORF">NCTC8129_01149</name>
</gene>
<name>A0A2A7SSH0_9ENTE</name>
<dbReference type="Proteomes" id="UP000254070">
    <property type="component" value="Unassembled WGS sequence"/>
</dbReference>
<dbReference type="PANTHER" id="PTHR38448:SF1">
    <property type="entry name" value="YLBF FAMILY REGULATOR"/>
    <property type="match status" value="1"/>
</dbReference>
<dbReference type="EMBL" id="UGIF01000002">
    <property type="protein sequence ID" value="STP28964.1"/>
    <property type="molecule type" value="Genomic_DNA"/>
</dbReference>
<dbReference type="AlphaFoldDB" id="A0A2A7SSH0"/>
<reference evidence="2 4" key="2">
    <citation type="submission" date="2018-06" db="EMBL/GenBank/DDBJ databases">
        <authorList>
            <consortium name="Pathogen Informatics"/>
            <person name="Doyle S."/>
        </authorList>
    </citation>
    <scope>NUCLEOTIDE SEQUENCE [LARGE SCALE GENOMIC DNA]</scope>
    <source>
        <strain evidence="2 4">NCTC8129</strain>
    </source>
</reference>